<dbReference type="NCBIfam" id="TIGR01891">
    <property type="entry name" value="amidohydrolases"/>
    <property type="match status" value="1"/>
</dbReference>
<dbReference type="Gene3D" id="3.30.70.360">
    <property type="match status" value="1"/>
</dbReference>
<feature type="binding site" evidence="2">
    <location>
        <position position="99"/>
    </location>
    <ligand>
        <name>Mn(2+)</name>
        <dbReference type="ChEBI" id="CHEBI:29035"/>
        <label>2</label>
    </ligand>
</feature>
<dbReference type="Proteomes" id="UP000309450">
    <property type="component" value="Unassembled WGS sequence"/>
</dbReference>
<dbReference type="PIRSF" id="PIRSF005962">
    <property type="entry name" value="Pept_M20D_amidohydro"/>
    <property type="match status" value="1"/>
</dbReference>
<evidence type="ECO:0000256" key="1">
    <source>
        <dbReference type="ARBA" id="ARBA00022801"/>
    </source>
</evidence>
<evidence type="ECO:0000259" key="3">
    <source>
        <dbReference type="Pfam" id="PF07687"/>
    </source>
</evidence>
<accession>A0A4V3V0M8</accession>
<dbReference type="GO" id="GO:0046872">
    <property type="term" value="F:metal ion binding"/>
    <property type="evidence" value="ECO:0007669"/>
    <property type="project" value="UniProtKB-KW"/>
</dbReference>
<dbReference type="Gene3D" id="3.40.630.10">
    <property type="entry name" value="Zn peptidases"/>
    <property type="match status" value="1"/>
</dbReference>
<dbReference type="GO" id="GO:0016787">
    <property type="term" value="F:hydrolase activity"/>
    <property type="evidence" value="ECO:0007669"/>
    <property type="project" value="UniProtKB-KW"/>
</dbReference>
<dbReference type="InterPro" id="IPR017439">
    <property type="entry name" value="Amidohydrolase"/>
</dbReference>
<feature type="domain" description="Peptidase M20 dimerisation" evidence="3">
    <location>
        <begin position="181"/>
        <end position="280"/>
    </location>
</feature>
<keyword evidence="5" id="KW-1185">Reference proteome</keyword>
<comment type="cofactor">
    <cofactor evidence="2">
        <name>Mn(2+)</name>
        <dbReference type="ChEBI" id="CHEBI:29035"/>
    </cofactor>
    <text evidence="2">The Mn(2+) ion enhances activity.</text>
</comment>
<name>A0A4V3V0M8_9RHOB</name>
<feature type="binding site" evidence="2">
    <location>
        <position position="355"/>
    </location>
    <ligand>
        <name>Mn(2+)</name>
        <dbReference type="ChEBI" id="CHEBI:29035"/>
        <label>2</label>
    </ligand>
</feature>
<dbReference type="InterPro" id="IPR036264">
    <property type="entry name" value="Bact_exopeptidase_dim_dom"/>
</dbReference>
<dbReference type="OrthoDB" id="9777385at2"/>
<evidence type="ECO:0000313" key="5">
    <source>
        <dbReference type="Proteomes" id="UP000309450"/>
    </source>
</evidence>
<dbReference type="SUPFAM" id="SSF55031">
    <property type="entry name" value="Bacterial exopeptidase dimerisation domain"/>
    <property type="match status" value="1"/>
</dbReference>
<comment type="caution">
    <text evidence="4">The sequence shown here is derived from an EMBL/GenBank/DDBJ whole genome shotgun (WGS) entry which is preliminary data.</text>
</comment>
<keyword evidence="1 4" id="KW-0378">Hydrolase</keyword>
<evidence type="ECO:0000313" key="4">
    <source>
        <dbReference type="EMBL" id="THD84642.1"/>
    </source>
</evidence>
<evidence type="ECO:0000256" key="2">
    <source>
        <dbReference type="PIRSR" id="PIRSR005962-1"/>
    </source>
</evidence>
<dbReference type="EMBL" id="SSND01000001">
    <property type="protein sequence ID" value="THD84642.1"/>
    <property type="molecule type" value="Genomic_DNA"/>
</dbReference>
<dbReference type="InterPro" id="IPR011650">
    <property type="entry name" value="Peptidase_M20_dimer"/>
</dbReference>
<organism evidence="4 5">
    <name type="scientific">Aliigemmobacter aestuarii</name>
    <dbReference type="NCBI Taxonomy" id="1445661"/>
    <lineage>
        <taxon>Bacteria</taxon>
        <taxon>Pseudomonadati</taxon>
        <taxon>Pseudomonadota</taxon>
        <taxon>Alphaproteobacteria</taxon>
        <taxon>Rhodobacterales</taxon>
        <taxon>Paracoccaceae</taxon>
        <taxon>Aliigemmobacter</taxon>
    </lineage>
</organism>
<reference evidence="4 5" key="1">
    <citation type="submission" date="2019-04" db="EMBL/GenBank/DDBJ databases">
        <title>Draft genome sequence of Gemmobacter aestuarii sp. nov.</title>
        <authorList>
            <person name="Hameed A."/>
            <person name="Lin S.-Y."/>
            <person name="Shahina M."/>
            <person name="Lai W.-A."/>
            <person name="Young C.-C."/>
        </authorList>
    </citation>
    <scope>NUCLEOTIDE SEQUENCE [LARGE SCALE GENOMIC DNA]</scope>
    <source>
        <strain evidence="4 5">CC-PW-75</strain>
    </source>
</reference>
<dbReference type="Pfam" id="PF07687">
    <property type="entry name" value="M20_dimer"/>
    <property type="match status" value="1"/>
</dbReference>
<dbReference type="PANTHER" id="PTHR11014:SF169">
    <property type="entry name" value="CLAN MH, FAMILY M20, PEPTIDASE T-LIKE METALLOPEPTIDASE"/>
    <property type="match status" value="1"/>
</dbReference>
<dbReference type="SUPFAM" id="SSF53187">
    <property type="entry name" value="Zn-dependent exopeptidases"/>
    <property type="match status" value="1"/>
</dbReference>
<gene>
    <name evidence="4" type="ORF">E7811_02585</name>
</gene>
<keyword evidence="2" id="KW-0464">Manganese</keyword>
<proteinExistence type="predicted"/>
<dbReference type="Pfam" id="PF01546">
    <property type="entry name" value="Peptidase_M20"/>
    <property type="match status" value="1"/>
</dbReference>
<dbReference type="PANTHER" id="PTHR11014">
    <property type="entry name" value="PEPTIDASE M20 FAMILY MEMBER"/>
    <property type="match status" value="1"/>
</dbReference>
<protein>
    <submittedName>
        <fullName evidence="4">Amidohydrolase</fullName>
    </submittedName>
</protein>
<feature type="binding site" evidence="2">
    <location>
        <position position="134"/>
    </location>
    <ligand>
        <name>Mn(2+)</name>
        <dbReference type="ChEBI" id="CHEBI:29035"/>
        <label>2</label>
    </ligand>
</feature>
<feature type="binding site" evidence="2">
    <location>
        <position position="160"/>
    </location>
    <ligand>
        <name>Mn(2+)</name>
        <dbReference type="ChEBI" id="CHEBI:29035"/>
        <label>2</label>
    </ligand>
</feature>
<dbReference type="AlphaFoldDB" id="A0A4V3V0M8"/>
<keyword evidence="2" id="KW-0479">Metal-binding</keyword>
<feature type="binding site" evidence="2">
    <location>
        <position position="101"/>
    </location>
    <ligand>
        <name>Mn(2+)</name>
        <dbReference type="ChEBI" id="CHEBI:29035"/>
        <label>2</label>
    </ligand>
</feature>
<sequence length="382" mass="39836">MMLTNADLVELTAFRHALHRRPEVSGEERETAATIVEALSALRPDHVITGLGGHGVAAVFAAPAPGPTVMFRAELDALPITELSGAAYASELPGRGHLCGHDGHMTILMALARLLSRRPPAKGRVVLMFQPAEEDGSGAAAVLADPRFADVAPDWAFAIHNMPGVAIGEALLAEGPANCASMGLAMTFTGRTSHASQPEAGVSPAPALAELIPALSALGQGGALGPDFRLVTITHARLGEPAFGIAPGEAHLWATLRTLGDEGMADLLASATALAGDAAARHGLSLSISHHDVFHACTNDPEATAILARALDACGIAHRPDDLPMRGSEDFGRFGAQAKAAMVFLGSGRDHPRLHNPDYDFPDDLIPIGARIFERIARDLLD</sequence>
<dbReference type="InterPro" id="IPR002933">
    <property type="entry name" value="Peptidase_M20"/>
</dbReference>